<name>A0A6G1GGQ8_9PEZI</name>
<dbReference type="SUPFAM" id="SSF52091">
    <property type="entry name" value="SpoIIaa-like"/>
    <property type="match status" value="1"/>
</dbReference>
<evidence type="ECO:0000256" key="6">
    <source>
        <dbReference type="SAM" id="Phobius"/>
    </source>
</evidence>
<feature type="transmembrane region" description="Helical" evidence="6">
    <location>
        <begin position="432"/>
        <end position="450"/>
    </location>
</feature>
<dbReference type="GO" id="GO:0016020">
    <property type="term" value="C:membrane"/>
    <property type="evidence" value="ECO:0007669"/>
    <property type="project" value="UniProtKB-SubCell"/>
</dbReference>
<feature type="transmembrane region" description="Helical" evidence="6">
    <location>
        <begin position="470"/>
        <end position="489"/>
    </location>
</feature>
<evidence type="ECO:0000256" key="1">
    <source>
        <dbReference type="ARBA" id="ARBA00004141"/>
    </source>
</evidence>
<feature type="compositionally biased region" description="Basic and acidic residues" evidence="5">
    <location>
        <begin position="181"/>
        <end position="190"/>
    </location>
</feature>
<dbReference type="Pfam" id="PF01740">
    <property type="entry name" value="STAS"/>
    <property type="match status" value="1"/>
</dbReference>
<reference evidence="8 10" key="1">
    <citation type="submission" date="2020-01" db="EMBL/GenBank/DDBJ databases">
        <authorList>
            <consortium name="DOE Joint Genome Institute"/>
            <person name="Haridas S."/>
            <person name="Albert R."/>
            <person name="Binder M."/>
            <person name="Bloem J."/>
            <person name="Labutti K."/>
            <person name="Salamov A."/>
            <person name="Andreopoulos B."/>
            <person name="Baker S.E."/>
            <person name="Barry K."/>
            <person name="Bills G."/>
            <person name="Bluhm B.H."/>
            <person name="Cannon C."/>
            <person name="Castanera R."/>
            <person name="Culley D.E."/>
            <person name="Daum C."/>
            <person name="Ezra D."/>
            <person name="Gonzalez J.B."/>
            <person name="Henrissat B."/>
            <person name="Kuo A."/>
            <person name="Liang C."/>
            <person name="Lipzen A."/>
            <person name="Lutzoni F."/>
            <person name="Magnuson J."/>
            <person name="Mondo S."/>
            <person name="Nolan M."/>
            <person name="Ohm R."/>
            <person name="Pangilinan J."/>
            <person name="Park H.-J."/>
            <person name="Ramirez L."/>
            <person name="Alfaro M."/>
            <person name="Sun H."/>
            <person name="Tritt A."/>
            <person name="Yoshinaga Y."/>
            <person name="Zwiers L.-H."/>
            <person name="Turgeon B.G."/>
            <person name="Goodwin S.B."/>
            <person name="Spatafora J.W."/>
            <person name="Crous P.W."/>
            <person name="Grigoriev I.V."/>
        </authorList>
    </citation>
    <scope>NUCLEOTIDE SEQUENCE</scope>
    <source>
        <strain evidence="8 10">CBS 781.70</strain>
    </source>
</reference>
<keyword evidence="3 6" id="KW-1133">Transmembrane helix</keyword>
<dbReference type="PANTHER" id="PTHR43310:SF4">
    <property type="entry name" value="AFR304WP"/>
    <property type="match status" value="1"/>
</dbReference>
<reference evidence="10" key="3">
    <citation type="submission" date="2025-04" db="UniProtKB">
        <authorList>
            <consortium name="RefSeq"/>
        </authorList>
    </citation>
    <scope>IDENTIFICATION</scope>
    <source>
        <strain evidence="10">CBS 781.70</strain>
    </source>
</reference>
<feature type="transmembrane region" description="Helical" evidence="6">
    <location>
        <begin position="568"/>
        <end position="590"/>
    </location>
</feature>
<organism evidence="8">
    <name type="scientific">Eremomyces bilateralis CBS 781.70</name>
    <dbReference type="NCBI Taxonomy" id="1392243"/>
    <lineage>
        <taxon>Eukaryota</taxon>
        <taxon>Fungi</taxon>
        <taxon>Dikarya</taxon>
        <taxon>Ascomycota</taxon>
        <taxon>Pezizomycotina</taxon>
        <taxon>Dothideomycetes</taxon>
        <taxon>Dothideomycetes incertae sedis</taxon>
        <taxon>Eremomycetales</taxon>
        <taxon>Eremomycetaceae</taxon>
        <taxon>Eremomyces</taxon>
    </lineage>
</organism>
<reference evidence="10" key="2">
    <citation type="submission" date="2020-04" db="EMBL/GenBank/DDBJ databases">
        <authorList>
            <consortium name="NCBI Genome Project"/>
        </authorList>
    </citation>
    <scope>NUCLEOTIDE SEQUENCE</scope>
    <source>
        <strain evidence="10">CBS 781.70</strain>
    </source>
</reference>
<evidence type="ECO:0000313" key="10">
    <source>
        <dbReference type="RefSeq" id="XP_033538916.1"/>
    </source>
</evidence>
<feature type="transmembrane region" description="Helical" evidence="6">
    <location>
        <begin position="302"/>
        <end position="326"/>
    </location>
</feature>
<feature type="transmembrane region" description="Helical" evidence="6">
    <location>
        <begin position="338"/>
        <end position="356"/>
    </location>
</feature>
<dbReference type="InterPro" id="IPR052706">
    <property type="entry name" value="Membrane-Transporter-like"/>
</dbReference>
<feature type="compositionally biased region" description="Polar residues" evidence="5">
    <location>
        <begin position="69"/>
        <end position="83"/>
    </location>
</feature>
<feature type="transmembrane region" description="Helical" evidence="6">
    <location>
        <begin position="394"/>
        <end position="420"/>
    </location>
</feature>
<dbReference type="InterPro" id="IPR011547">
    <property type="entry name" value="SLC26A/SulP_dom"/>
</dbReference>
<dbReference type="Pfam" id="PF00916">
    <property type="entry name" value="Sulfate_transp"/>
    <property type="match status" value="1"/>
</dbReference>
<dbReference type="EMBL" id="ML975149">
    <property type="protein sequence ID" value="KAF1817285.1"/>
    <property type="molecule type" value="Genomic_DNA"/>
</dbReference>
<comment type="subcellular location">
    <subcellularLocation>
        <location evidence="1">Membrane</location>
        <topology evidence="1">Multi-pass membrane protein</topology>
    </subcellularLocation>
</comment>
<dbReference type="PANTHER" id="PTHR43310">
    <property type="entry name" value="SULFATE TRANSPORTER YBAR-RELATED"/>
    <property type="match status" value="1"/>
</dbReference>
<evidence type="ECO:0000313" key="8">
    <source>
        <dbReference type="EMBL" id="KAF1817285.1"/>
    </source>
</evidence>
<gene>
    <name evidence="8 10" type="ORF">P152DRAFT_14463</name>
</gene>
<evidence type="ECO:0000256" key="3">
    <source>
        <dbReference type="ARBA" id="ARBA00022989"/>
    </source>
</evidence>
<protein>
    <recommendedName>
        <fullName evidence="7">STAS domain-containing protein</fullName>
    </recommendedName>
</protein>
<evidence type="ECO:0000256" key="2">
    <source>
        <dbReference type="ARBA" id="ARBA00022692"/>
    </source>
</evidence>
<accession>A0A6G1GGQ8</accession>
<keyword evidence="2 6" id="KW-0812">Transmembrane</keyword>
<dbReference type="InterPro" id="IPR036513">
    <property type="entry name" value="STAS_dom_sf"/>
</dbReference>
<dbReference type="InterPro" id="IPR002645">
    <property type="entry name" value="STAS_dom"/>
</dbReference>
<feature type="transmembrane region" description="Helical" evidence="6">
    <location>
        <begin position="694"/>
        <end position="726"/>
    </location>
</feature>
<feature type="compositionally biased region" description="Acidic residues" evidence="5">
    <location>
        <begin position="161"/>
        <end position="171"/>
    </location>
</feature>
<evidence type="ECO:0000259" key="7">
    <source>
        <dbReference type="PROSITE" id="PS50801"/>
    </source>
</evidence>
<feature type="domain" description="STAS" evidence="7">
    <location>
        <begin position="764"/>
        <end position="880"/>
    </location>
</feature>
<dbReference type="RefSeq" id="XP_033538916.1">
    <property type="nucleotide sequence ID" value="XM_033673882.1"/>
</dbReference>
<sequence>MPSKPPPTNSHRFDHSSASPASSHRYAQTLDSSTLDDRSIAGEDDDLDGGSVSGYSRGRTVNRRKRSHSTASLGAQFLSTSYGGTEKRPTRSYLHSASHGPDEPLQFSSEGVRKQTQELASWALGDSPSQPPQLEALFDNDPERSHLDVGTSGDSLHPEVIEEESSQDETSTEGSSIPKSRLTELIRGEESAAQQEPLEQNDRASTRSEVVSRSGRRKDSGETAPLLPKRRVSEDASTDYGTNGHGQYVEGGEQLKRREKKYPTWGKVKGDVVDVLRTLTEPKRWNGRAMLQKGVMAPIKTLPAVFLGWLLNVLDALSYGMILFPLGHPFFEDTGPDGISMFFVSCIVSQLIYSCGASSFRGGVGSEMIEVVPFFHKMTYLILAHMGPDAERSAVVATVITSYALSSIVTGLIFFSLGALRLGSLVSFFPRSILTGCIGGVGIFLFITGIEVSARLDGNLSYNLETAQELFSAKTAPLWIVPLALAVLLRVLKKVRDHEALLPGFFIAIVVIFYIVVVATPSLNLDKVRNAGWVFEQPGSNVPFWRFYTYYKFNQVDVAALTRTIPSMFALSFFGILHVPINVPALAIAVGEDDVNVNRELIAHGLSNTISGVVGSIQNYLVYANSAIFIRNGGDSRLAGLLLAAATGATWIAGPGLVGYIPVMIVGALIYFLGIELMEEALWDSFGKTHMLEYIMIVAISLIMGFYDFVVGVVTGIVLACLIFVVQTSQVSAVRATYSGVVAESTVRRHPLQRRFLREVGSQVYLAKLAGYLFFGTIVAVENRVRELVDEERFLQKPIKYFIFDLQHVTGIDFSAADAFSRMHRILRRRNVEMLLSGLSPSGTVGRSLTMVKLLDEEHADPEYPPPRVFEDLNKALEACENELLLAFRARHEALSAAQQPTSPH</sequence>
<feature type="non-terminal residue" evidence="8">
    <location>
        <position position="905"/>
    </location>
</feature>
<dbReference type="Gene3D" id="3.30.750.24">
    <property type="entry name" value="STAS domain"/>
    <property type="match status" value="1"/>
</dbReference>
<feature type="transmembrane region" description="Helical" evidence="6">
    <location>
        <begin position="764"/>
        <end position="781"/>
    </location>
</feature>
<keyword evidence="9" id="KW-1185">Reference proteome</keyword>
<dbReference type="PROSITE" id="PS50801">
    <property type="entry name" value="STAS"/>
    <property type="match status" value="1"/>
</dbReference>
<feature type="compositionally biased region" description="Polar residues" evidence="5">
    <location>
        <begin position="16"/>
        <end position="33"/>
    </location>
</feature>
<keyword evidence="4 6" id="KW-0472">Membrane</keyword>
<proteinExistence type="predicted"/>
<dbReference type="OrthoDB" id="409725at2759"/>
<dbReference type="Proteomes" id="UP000504638">
    <property type="component" value="Unplaced"/>
</dbReference>
<feature type="transmembrane region" description="Helical" evidence="6">
    <location>
        <begin position="501"/>
        <end position="520"/>
    </location>
</feature>
<dbReference type="CDD" id="cd07042">
    <property type="entry name" value="STAS_SulP_like_sulfate_transporter"/>
    <property type="match status" value="1"/>
</dbReference>
<evidence type="ECO:0000256" key="4">
    <source>
        <dbReference type="ARBA" id="ARBA00023136"/>
    </source>
</evidence>
<dbReference type="AlphaFoldDB" id="A0A6G1GGQ8"/>
<dbReference type="GeneID" id="54414452"/>
<evidence type="ECO:0000256" key="5">
    <source>
        <dbReference type="SAM" id="MobiDB-lite"/>
    </source>
</evidence>
<feature type="transmembrane region" description="Helical" evidence="6">
    <location>
        <begin position="641"/>
        <end position="674"/>
    </location>
</feature>
<feature type="region of interest" description="Disordered" evidence="5">
    <location>
        <begin position="1"/>
        <end position="248"/>
    </location>
</feature>
<evidence type="ECO:0000313" key="9">
    <source>
        <dbReference type="Proteomes" id="UP000504638"/>
    </source>
</evidence>